<dbReference type="RefSeq" id="WP_209689106.1">
    <property type="nucleotide sequence ID" value="NZ_JAGIPM010000001.1"/>
</dbReference>
<comment type="caution">
    <text evidence="2">The sequence shown here is derived from an EMBL/GenBank/DDBJ whole genome shotgun (WGS) entry which is preliminary data.</text>
</comment>
<name>A0AAW8LSN7_AGRTU</name>
<gene>
    <name evidence="2" type="ORF">J2W61_001423</name>
</gene>
<dbReference type="Proteomes" id="UP001265315">
    <property type="component" value="Unassembled WGS sequence"/>
</dbReference>
<dbReference type="AlphaFoldDB" id="A0AAW8LSN7"/>
<evidence type="ECO:0000313" key="3">
    <source>
        <dbReference type="Proteomes" id="UP001265315"/>
    </source>
</evidence>
<accession>A0AAW8LSN7</accession>
<protein>
    <submittedName>
        <fullName evidence="2">Uncharacterized protein</fullName>
    </submittedName>
</protein>
<organism evidence="2 3">
    <name type="scientific">Agrobacterium tumefaciens</name>
    <dbReference type="NCBI Taxonomy" id="358"/>
    <lineage>
        <taxon>Bacteria</taxon>
        <taxon>Pseudomonadati</taxon>
        <taxon>Pseudomonadota</taxon>
        <taxon>Alphaproteobacteria</taxon>
        <taxon>Hyphomicrobiales</taxon>
        <taxon>Rhizobiaceae</taxon>
        <taxon>Rhizobium/Agrobacterium group</taxon>
        <taxon>Agrobacterium</taxon>
        <taxon>Agrobacterium tumefaciens complex</taxon>
    </lineage>
</organism>
<dbReference type="Gene3D" id="3.30.930.30">
    <property type="match status" value="1"/>
</dbReference>
<dbReference type="EMBL" id="JAVDSW010000001">
    <property type="protein sequence ID" value="MDR6701595.1"/>
    <property type="molecule type" value="Genomic_DNA"/>
</dbReference>
<evidence type="ECO:0000256" key="1">
    <source>
        <dbReference type="SAM" id="Coils"/>
    </source>
</evidence>
<evidence type="ECO:0000313" key="2">
    <source>
        <dbReference type="EMBL" id="MDR6701595.1"/>
    </source>
</evidence>
<feature type="coiled-coil region" evidence="1">
    <location>
        <begin position="246"/>
        <end position="273"/>
    </location>
</feature>
<reference evidence="2" key="1">
    <citation type="submission" date="2023-07" db="EMBL/GenBank/DDBJ databases">
        <title>Sorghum-associated microbial communities from plants grown in Nebraska, USA.</title>
        <authorList>
            <person name="Schachtman D."/>
        </authorList>
    </citation>
    <scope>NUCLEOTIDE SEQUENCE</scope>
    <source>
        <strain evidence="2">1457</strain>
    </source>
</reference>
<keyword evidence="1" id="KW-0175">Coiled coil</keyword>
<sequence>MAKTYTAFIKHTHIGKSSQAEPYTARAHSRYIQRRSETHVVRVHLMPDSYKARQRWWYDHENGLRKNGRVVDKLTFSIPHEISQAHAEKILFGFGLRLGQERCPFEFTLQGFESRNHHSHFMFVDRDYETGKRVFGTTERNSSHQIKLEWEHYANSQFEELGYDVRVKVHEGYELEATNDNQEALETPSVEASDVDNLPDIETSPEDALTGDEDMAVIEMERTEHTSLVAHNIRFLHATVHEVNRLNDCKLRLEEAQERYERAVALKERADLAASSHLSNNLLPAKQKAFQAEAFLSQLTTAKGKLKGFGISAFGFELKTQTRREAEAAQERSALAHQEAEYHQQVQSDYSHASDIANIAMLEAIVEAEARKASLRHLYGSDQEIVQAQKTFDATIIRLTEGLEPKHALEAFENMEITEEEYITYLKQTGNEKALAEFMENRDQYVVVEVDDGYDL</sequence>
<proteinExistence type="predicted"/>